<evidence type="ECO:0000313" key="7">
    <source>
        <dbReference type="EMBL" id="AZK47847.1"/>
    </source>
</evidence>
<dbReference type="Proteomes" id="UP000273145">
    <property type="component" value="Chromosome"/>
</dbReference>
<dbReference type="EMBL" id="CP034248">
    <property type="protein sequence ID" value="AZK48742.1"/>
    <property type="molecule type" value="Genomic_DNA"/>
</dbReference>
<dbReference type="EMBL" id="CP034248">
    <property type="protein sequence ID" value="AZK47847.1"/>
    <property type="molecule type" value="Genomic_DNA"/>
</dbReference>
<dbReference type="InterPro" id="IPR048020">
    <property type="entry name" value="Transpos_IS3"/>
</dbReference>
<dbReference type="PANTHER" id="PTHR46889">
    <property type="entry name" value="TRANSPOSASE INSF FOR INSERTION SEQUENCE IS3B-RELATED"/>
    <property type="match status" value="1"/>
</dbReference>
<evidence type="ECO:0000313" key="8">
    <source>
        <dbReference type="EMBL" id="AZK48742.1"/>
    </source>
</evidence>
<reference evidence="8 9" key="1">
    <citation type="submission" date="2018-11" db="EMBL/GenBank/DDBJ databases">
        <title>Genome sequencing of Paenibacillus lentus DSM25539(T).</title>
        <authorList>
            <person name="Kook J.-K."/>
            <person name="Park S.-N."/>
            <person name="Lim Y.K."/>
        </authorList>
    </citation>
    <scope>NUCLEOTIDE SEQUENCE [LARGE SCALE GENOMIC DNA]</scope>
    <source>
        <strain evidence="8 9">DSM 25539</strain>
    </source>
</reference>
<dbReference type="GO" id="GO:0003677">
    <property type="term" value="F:DNA binding"/>
    <property type="evidence" value="ECO:0007669"/>
    <property type="project" value="InterPro"/>
</dbReference>
<keyword evidence="9" id="KW-1185">Reference proteome</keyword>
<dbReference type="InterPro" id="IPR050900">
    <property type="entry name" value="Transposase_IS3/IS150/IS904"/>
</dbReference>
<dbReference type="InterPro" id="IPR036397">
    <property type="entry name" value="RNaseH_sf"/>
</dbReference>
<feature type="domain" description="Integrase catalytic" evidence="2">
    <location>
        <begin position="225"/>
        <end position="383"/>
    </location>
</feature>
<dbReference type="EMBL" id="CP034248">
    <property type="protein sequence ID" value="AZK46517.1"/>
    <property type="molecule type" value="Genomic_DNA"/>
</dbReference>
<sequence>MPPKKGQKFNRYDEETKREAVRLRIEEQWSYTQIKEKLGIKSDAQIVTWVRKHMNGESFKDYRGRWAKKHFSSLEEENEHLKAQVEYPKKAQSESTWGGKLDKQARFRTIEKMIGNHSIVMLCKIAEVSRAGYYKWKAALSNQQQRQERDADLKEHILAIHRLRPYFGYIRMCTALRREGLLVNRKKVRRLMRELGIRSVIRKKRPNAGRKPSVVFANVLNRDFQASAPFTKLVTDITYVRIGHDFTYLSTVMDLHNNEIVAWELSERNDLQLVLDTVKQLGTRKDAVLHSDQGFQYTHKAYETQLLAQGLQGSHSRRGNCYDNACMESFFSHLKTEQLYLKRPNDQHSARRLIEEYIEFYNHERFQKKLGDRSPVEYRKAIAA</sequence>
<dbReference type="OrthoDB" id="9781005at2"/>
<dbReference type="EMBL" id="CP034248">
    <property type="protein sequence ID" value="AZK47247.1"/>
    <property type="molecule type" value="Genomic_DNA"/>
</dbReference>
<evidence type="ECO:0000313" key="5">
    <source>
        <dbReference type="EMBL" id="AZK46953.1"/>
    </source>
</evidence>
<dbReference type="KEGG" id="plen:EIM92_14665"/>
<dbReference type="GO" id="GO:0004803">
    <property type="term" value="F:transposase activity"/>
    <property type="evidence" value="ECO:0007669"/>
    <property type="project" value="InterPro"/>
</dbReference>
<proteinExistence type="predicted"/>
<evidence type="ECO:0000313" key="3">
    <source>
        <dbReference type="EMBL" id="AZK45405.1"/>
    </source>
</evidence>
<accession>A0A3Q8SEB2</accession>
<dbReference type="KEGG" id="plen:EIM92_10415"/>
<dbReference type="KEGG" id="plen:EIM92_03625"/>
<organism evidence="8 9">
    <name type="scientific">Paenibacillus lentus</name>
    <dbReference type="NCBI Taxonomy" id="1338368"/>
    <lineage>
        <taxon>Bacteria</taxon>
        <taxon>Bacillati</taxon>
        <taxon>Bacillota</taxon>
        <taxon>Bacilli</taxon>
        <taxon>Bacillales</taxon>
        <taxon>Paenibacillaceae</taxon>
        <taxon>Paenibacillus</taxon>
    </lineage>
</organism>
<dbReference type="Pfam" id="PF00665">
    <property type="entry name" value="rve"/>
    <property type="match status" value="1"/>
</dbReference>
<dbReference type="PANTHER" id="PTHR46889:SF4">
    <property type="entry name" value="TRANSPOSASE INSO FOR INSERTION SEQUENCE ELEMENT IS911B-RELATED"/>
    <property type="match status" value="1"/>
</dbReference>
<evidence type="ECO:0000259" key="2">
    <source>
        <dbReference type="PROSITE" id="PS50994"/>
    </source>
</evidence>
<protein>
    <submittedName>
        <fullName evidence="8">IS3 family transposase</fullName>
    </submittedName>
</protein>
<dbReference type="InterPro" id="IPR009057">
    <property type="entry name" value="Homeodomain-like_sf"/>
</dbReference>
<evidence type="ECO:0000313" key="9">
    <source>
        <dbReference type="Proteomes" id="UP000273145"/>
    </source>
</evidence>
<dbReference type="InterPro" id="IPR012337">
    <property type="entry name" value="RNaseH-like_sf"/>
</dbReference>
<dbReference type="NCBIfam" id="NF033516">
    <property type="entry name" value="transpos_IS3"/>
    <property type="match status" value="1"/>
</dbReference>
<dbReference type="SUPFAM" id="SSF46689">
    <property type="entry name" value="Homeodomain-like"/>
    <property type="match status" value="1"/>
</dbReference>
<dbReference type="InterPro" id="IPR001584">
    <property type="entry name" value="Integrase_cat-core"/>
</dbReference>
<evidence type="ECO:0000313" key="4">
    <source>
        <dbReference type="EMBL" id="AZK46517.1"/>
    </source>
</evidence>
<dbReference type="InterPro" id="IPR025948">
    <property type="entry name" value="HTH-like_dom"/>
</dbReference>
<dbReference type="EMBL" id="CP034248">
    <property type="protein sequence ID" value="AZK45405.1"/>
    <property type="molecule type" value="Genomic_DNA"/>
</dbReference>
<name>A0A3Q8SEB2_9BACL</name>
<comment type="function">
    <text evidence="1">Involved in the transposition of the insertion sequence.</text>
</comment>
<dbReference type="Pfam" id="PF13276">
    <property type="entry name" value="HTH_21"/>
    <property type="match status" value="1"/>
</dbReference>
<dbReference type="Pfam" id="PF01527">
    <property type="entry name" value="HTH_Tnp_1"/>
    <property type="match status" value="1"/>
</dbReference>
<dbReference type="GO" id="GO:0015074">
    <property type="term" value="P:DNA integration"/>
    <property type="evidence" value="ECO:0007669"/>
    <property type="project" value="InterPro"/>
</dbReference>
<dbReference type="KEGG" id="plen:EIM92_23270"/>
<dbReference type="PROSITE" id="PS50994">
    <property type="entry name" value="INTEGRASE"/>
    <property type="match status" value="1"/>
</dbReference>
<dbReference type="Pfam" id="PF13333">
    <property type="entry name" value="rve_2"/>
    <property type="match status" value="1"/>
</dbReference>
<dbReference type="Gene3D" id="3.30.420.10">
    <property type="entry name" value="Ribonuclease H-like superfamily/Ribonuclease H"/>
    <property type="match status" value="1"/>
</dbReference>
<dbReference type="KEGG" id="plen:EIM92_18140"/>
<dbReference type="RefSeq" id="WP_125081524.1">
    <property type="nucleotide sequence ID" value="NZ_CP034248.1"/>
</dbReference>
<evidence type="ECO:0000256" key="1">
    <source>
        <dbReference type="ARBA" id="ARBA00002286"/>
    </source>
</evidence>
<dbReference type="InterPro" id="IPR002514">
    <property type="entry name" value="Transposase_8"/>
</dbReference>
<dbReference type="SUPFAM" id="SSF53098">
    <property type="entry name" value="Ribonuclease H-like"/>
    <property type="match status" value="1"/>
</dbReference>
<gene>
    <name evidence="3" type="ORF">EIM92_03625</name>
    <name evidence="4" type="ORF">EIM92_10415</name>
    <name evidence="5" type="ORF">EIM92_12965</name>
    <name evidence="6" type="ORF">EIM92_14665</name>
    <name evidence="7" type="ORF">EIM92_18140</name>
    <name evidence="8" type="ORF">EIM92_23270</name>
</gene>
<dbReference type="EMBL" id="CP034248">
    <property type="protein sequence ID" value="AZK46953.1"/>
    <property type="molecule type" value="Genomic_DNA"/>
</dbReference>
<evidence type="ECO:0000313" key="6">
    <source>
        <dbReference type="EMBL" id="AZK47247.1"/>
    </source>
</evidence>
<dbReference type="AlphaFoldDB" id="A0A3Q8SEB2"/>
<dbReference type="GO" id="GO:0006313">
    <property type="term" value="P:DNA transposition"/>
    <property type="evidence" value="ECO:0007669"/>
    <property type="project" value="InterPro"/>
</dbReference>
<dbReference type="KEGG" id="plen:EIM92_12965"/>